<feature type="compositionally biased region" description="Low complexity" evidence="2">
    <location>
        <begin position="27"/>
        <end position="42"/>
    </location>
</feature>
<feature type="region of interest" description="Disordered" evidence="2">
    <location>
        <begin position="735"/>
        <end position="801"/>
    </location>
</feature>
<dbReference type="GO" id="GO:0006357">
    <property type="term" value="P:regulation of transcription by RNA polymerase II"/>
    <property type="evidence" value="ECO:0007669"/>
    <property type="project" value="TreeGrafter"/>
</dbReference>
<name>A0A834RC39_SARSC</name>
<dbReference type="PANTHER" id="PTHR21564:SF5">
    <property type="entry name" value="SCRIBBLER, ISOFORM J"/>
    <property type="match status" value="1"/>
</dbReference>
<feature type="compositionally biased region" description="Low complexity" evidence="2">
    <location>
        <begin position="49"/>
        <end position="62"/>
    </location>
</feature>
<dbReference type="InterPro" id="IPR040010">
    <property type="entry name" value="ZN608/ZN609"/>
</dbReference>
<dbReference type="PROSITE" id="PS00028">
    <property type="entry name" value="ZINC_FINGER_C2H2_1"/>
    <property type="match status" value="1"/>
</dbReference>
<feature type="compositionally biased region" description="Low complexity" evidence="2">
    <location>
        <begin position="350"/>
        <end position="360"/>
    </location>
</feature>
<dbReference type="Proteomes" id="UP000070412">
    <property type="component" value="Unassembled WGS sequence"/>
</dbReference>
<reference evidence="4" key="2">
    <citation type="submission" date="2020-01" db="EMBL/GenBank/DDBJ databases">
        <authorList>
            <person name="Korhonen P.K.K."/>
            <person name="Guangxu M.G."/>
            <person name="Wang T.W."/>
            <person name="Stroehlein A.J.S."/>
            <person name="Young N.D."/>
            <person name="Ang C.-S.A."/>
            <person name="Fernando D.W.F."/>
            <person name="Lu H.L."/>
            <person name="Taylor S.T."/>
            <person name="Ehtesham M.E.M."/>
            <person name="Najaraj S.H.N."/>
            <person name="Harsha G.H.G."/>
            <person name="Madugundu A.M."/>
            <person name="Renuse S.R."/>
            <person name="Holt D.H."/>
            <person name="Pandey A.P."/>
            <person name="Papenfuss A.P."/>
            <person name="Gasser R.B.G."/>
            <person name="Fischer K.F."/>
        </authorList>
    </citation>
    <scope>NUCLEOTIDE SEQUENCE</scope>
    <source>
        <strain evidence="4">SSS_KF_BRIS2020</strain>
    </source>
</reference>
<feature type="compositionally biased region" description="Polar residues" evidence="2">
    <location>
        <begin position="668"/>
        <end position="678"/>
    </location>
</feature>
<keyword evidence="1" id="KW-0479">Metal-binding</keyword>
<protein>
    <submittedName>
        <fullName evidence="4">Zinc finger protein</fullName>
    </submittedName>
</protein>
<feature type="compositionally biased region" description="Low complexity" evidence="2">
    <location>
        <begin position="324"/>
        <end position="334"/>
    </location>
</feature>
<reference evidence="5" key="3">
    <citation type="submission" date="2022-06" db="UniProtKB">
        <authorList>
            <consortium name="EnsemblMetazoa"/>
        </authorList>
    </citation>
    <scope>IDENTIFICATION</scope>
</reference>
<feature type="region of interest" description="Disordered" evidence="2">
    <location>
        <begin position="953"/>
        <end position="986"/>
    </location>
</feature>
<feature type="region of interest" description="Disordered" evidence="2">
    <location>
        <begin position="914"/>
        <end position="940"/>
    </location>
</feature>
<feature type="compositionally biased region" description="Basic and acidic residues" evidence="2">
    <location>
        <begin position="1060"/>
        <end position="1081"/>
    </location>
</feature>
<feature type="compositionally biased region" description="Low complexity" evidence="2">
    <location>
        <begin position="953"/>
        <end position="970"/>
    </location>
</feature>
<feature type="region of interest" description="Disordered" evidence="2">
    <location>
        <begin position="1001"/>
        <end position="1037"/>
    </location>
</feature>
<feature type="region of interest" description="Disordered" evidence="2">
    <location>
        <begin position="813"/>
        <end position="869"/>
    </location>
</feature>
<feature type="compositionally biased region" description="Basic and acidic residues" evidence="2">
    <location>
        <begin position="1091"/>
        <end position="1110"/>
    </location>
</feature>
<keyword evidence="1" id="KW-0863">Zinc-finger</keyword>
<dbReference type="EMBL" id="WVUK01000056">
    <property type="protein sequence ID" value="KAF7492937.1"/>
    <property type="molecule type" value="Genomic_DNA"/>
</dbReference>
<keyword evidence="1" id="KW-0862">Zinc</keyword>
<feature type="compositionally biased region" description="Polar residues" evidence="2">
    <location>
        <begin position="168"/>
        <end position="177"/>
    </location>
</feature>
<evidence type="ECO:0000256" key="1">
    <source>
        <dbReference type="PROSITE-ProRule" id="PRU00042"/>
    </source>
</evidence>
<feature type="region of interest" description="Disordered" evidence="2">
    <location>
        <begin position="257"/>
        <end position="384"/>
    </location>
</feature>
<feature type="compositionally biased region" description="Polar residues" evidence="2">
    <location>
        <begin position="830"/>
        <end position="856"/>
    </location>
</feature>
<feature type="compositionally biased region" description="Low complexity" evidence="2">
    <location>
        <begin position="916"/>
        <end position="940"/>
    </location>
</feature>
<feature type="compositionally biased region" description="Polar residues" evidence="2">
    <location>
        <begin position="1001"/>
        <end position="1017"/>
    </location>
</feature>
<feature type="compositionally biased region" description="Polar residues" evidence="2">
    <location>
        <begin position="115"/>
        <end position="134"/>
    </location>
</feature>
<evidence type="ECO:0000313" key="6">
    <source>
        <dbReference type="Proteomes" id="UP000070412"/>
    </source>
</evidence>
<gene>
    <name evidence="4" type="ORF">SSS_5053</name>
</gene>
<proteinExistence type="predicted"/>
<feature type="region of interest" description="Disordered" evidence="2">
    <location>
        <begin position="410"/>
        <end position="451"/>
    </location>
</feature>
<sequence>MKELTIVGVDAAVEGHQNKVDLEHKSSSSSLKSNQKLDLKQSATTSTNKSYSSHIASSSGSGSKIYLRQNSSVLSTPNNSNFDDDYNEWDISIGDLITDLDADIERQSEGDKLSAINQKNENNQKSSVDLSLSRNKNNLKDSIKESFPSNTGMSSSFRLNRLDSLANNSNSIKTNPATTSNNIPLSSSSSLNPSSPSSTIIGNSVGGTIAVEPVVDSSSALLSLKENVVEAGSNSNDGSRNHSLLNSQRLNNYTLSSLNVPTQTNPKNSLNSSSSLMEHHAKSLKMKIKRKNIGGRISETNHEIVSSDTSSSPQKTYISSIEQNRSNSNNSTSSKQGCGAALTSTTPPISSSQNQASSSSPHIATSNYDTSLAPTNSNSVINSNDLKEDNPALIQQSFNDNSFSSFSSKLMSKHSISAKNKNGHRDRKDKPRQSQNSTTNENNTNNNLNQGITLLNESNDLVSSSTASSTSILKYPNPTVMNASNNDTKTEDVANISTFKNLKVDKIDDNISAKSDVGTMTSIATLTEPDCLGPCEPGTSVTLEGIVWQETENGVLVVNVTWRGKTYVGTLLDCTKHDWAPPRFCESPTSDIESKSLKNTRGKRARNSFMSENSIDTRSVTSKLRNGKGRRTTNSGYLPCSPAKNDPIVNSTNNKRKGRPNEGDLVTNDCNFGSNTSGDVGKHGKNKISKMDGFSDQQPNSPVLIECPEPNCSKKYRHINGLKYHQSHAHFGSTLNVSNETQEFETPTKNDSKNALKNNSNDDDVSDSENNEIANIQEVTASKNDENLTKTADCDEPNNMNSTIQLMKNNVASDNEEKDHCHQLDIHDGSPQNDLISGSVNDSDIDGNSDNPQQHHSLSDNKLPPNEIENVASPAYSDISDDNNSNNENPNISMSVIDTKTSENKKISNIQNFNVSSPLSSTSPTLTQTSQASSSLPNFFNNSNKSQFIVSTNNHSASSSSSKLNDLSKSFESGSELDNPADASLHRNQYSPYSLYRFGSSGPSSTAANVEEPSNNGKLESDLKSSSKDNVESNNNSMKQPIAELQSLKNRIQFPSYDYDMPKPKFPHENEREVKFKDKQKYSPQTKKLSSKSEKEDSLKEAKHQHEKGMKPTMETQGPPTLSNGYYYNPSFLSAPSFTPFDAMFRGNPINPMVMGPPYGPSNPFLHSQMRFPQMNPLDGLSIHNPPPSPSVTRPSTSSHSMSNNSTNNNNNSIKSNHSFNPPNILSPTSNISSSFKSSNNKESFPMNSHPPEHQSQHRSQPGMNPPSTPSNPMHVPQPPRHPLHTSAIGYPIFDPYSAMIVNHSNNSVHPFAPK</sequence>
<dbReference type="GO" id="GO:0005634">
    <property type="term" value="C:nucleus"/>
    <property type="evidence" value="ECO:0007669"/>
    <property type="project" value="TreeGrafter"/>
</dbReference>
<feature type="region of interest" description="Disordered" evidence="2">
    <location>
        <begin position="113"/>
        <end position="134"/>
    </location>
</feature>
<feature type="compositionally biased region" description="Polar residues" evidence="2">
    <location>
        <begin position="257"/>
        <end position="267"/>
    </location>
</feature>
<feature type="region of interest" description="Disordered" evidence="2">
    <location>
        <begin position="1056"/>
        <end position="1122"/>
    </location>
</feature>
<dbReference type="OrthoDB" id="5863628at2759"/>
<feature type="compositionally biased region" description="Polar residues" evidence="2">
    <location>
        <begin position="608"/>
        <end position="624"/>
    </location>
</feature>
<organism evidence="4">
    <name type="scientific">Sarcoptes scabiei</name>
    <name type="common">Itch mite</name>
    <name type="synonym">Acarus scabiei</name>
    <dbReference type="NCBI Taxonomy" id="52283"/>
    <lineage>
        <taxon>Eukaryota</taxon>
        <taxon>Metazoa</taxon>
        <taxon>Ecdysozoa</taxon>
        <taxon>Arthropoda</taxon>
        <taxon>Chelicerata</taxon>
        <taxon>Arachnida</taxon>
        <taxon>Acari</taxon>
        <taxon>Acariformes</taxon>
        <taxon>Sarcoptiformes</taxon>
        <taxon>Astigmata</taxon>
        <taxon>Psoroptidia</taxon>
        <taxon>Sarcoptoidea</taxon>
        <taxon>Sarcoptidae</taxon>
        <taxon>Sarcoptinae</taxon>
        <taxon>Sarcoptes</taxon>
    </lineage>
</organism>
<evidence type="ECO:0000259" key="3">
    <source>
        <dbReference type="PROSITE" id="PS50157"/>
    </source>
</evidence>
<dbReference type="InterPro" id="IPR013087">
    <property type="entry name" value="Znf_C2H2_type"/>
</dbReference>
<feature type="compositionally biased region" description="Polar residues" evidence="2">
    <location>
        <begin position="773"/>
        <end position="782"/>
    </location>
</feature>
<feature type="compositionally biased region" description="Pro residues" evidence="2">
    <location>
        <begin position="1264"/>
        <end position="1281"/>
    </location>
</feature>
<feature type="compositionally biased region" description="Basic and acidic residues" evidence="2">
    <location>
        <begin position="1019"/>
        <end position="1031"/>
    </location>
</feature>
<evidence type="ECO:0000313" key="4">
    <source>
        <dbReference type="EMBL" id="KAF7492937.1"/>
    </source>
</evidence>
<feature type="compositionally biased region" description="Low complexity" evidence="2">
    <location>
        <begin position="436"/>
        <end position="451"/>
    </location>
</feature>
<feature type="region of interest" description="Disordered" evidence="2">
    <location>
        <begin position="587"/>
        <end position="686"/>
    </location>
</feature>
<feature type="compositionally biased region" description="Polar residues" evidence="2">
    <location>
        <begin position="735"/>
        <end position="745"/>
    </location>
</feature>
<feature type="compositionally biased region" description="Polar residues" evidence="2">
    <location>
        <begin position="303"/>
        <end position="323"/>
    </location>
</feature>
<feature type="compositionally biased region" description="Basic and acidic residues" evidence="2">
    <location>
        <begin position="815"/>
        <end position="828"/>
    </location>
</feature>
<reference evidence="6" key="1">
    <citation type="journal article" date="2020" name="PLoS Negl. Trop. Dis.">
        <title>High-quality nuclear genome for Sarcoptes scabiei-A critical resource for a neglected parasite.</title>
        <authorList>
            <person name="Korhonen P.K."/>
            <person name="Gasser R.B."/>
            <person name="Ma G."/>
            <person name="Wang T."/>
            <person name="Stroehlein A.J."/>
            <person name="Young N.D."/>
            <person name="Ang C.S."/>
            <person name="Fernando D.D."/>
            <person name="Lu H.C."/>
            <person name="Taylor S."/>
            <person name="Reynolds S.L."/>
            <person name="Mofiz E."/>
            <person name="Najaraj S.H."/>
            <person name="Gowda H."/>
            <person name="Madugundu A."/>
            <person name="Renuse S."/>
            <person name="Holt D."/>
            <person name="Pandey A."/>
            <person name="Papenfuss A.T."/>
            <person name="Fischer K."/>
        </authorList>
    </citation>
    <scope>NUCLEOTIDE SEQUENCE [LARGE SCALE GENOMIC DNA]</scope>
</reference>
<feature type="compositionally biased region" description="Low complexity" evidence="2">
    <location>
        <begin position="1191"/>
        <end position="1246"/>
    </location>
</feature>
<feature type="compositionally biased region" description="Polar residues" evidence="2">
    <location>
        <begin position="361"/>
        <end position="384"/>
    </location>
</feature>
<dbReference type="GO" id="GO:0008270">
    <property type="term" value="F:zinc ion binding"/>
    <property type="evidence" value="ECO:0007669"/>
    <property type="project" value="UniProtKB-KW"/>
</dbReference>
<feature type="region of interest" description="Disordered" evidence="2">
    <location>
        <begin position="21"/>
        <end position="62"/>
    </location>
</feature>
<dbReference type="PROSITE" id="PS50157">
    <property type="entry name" value="ZINC_FINGER_C2H2_2"/>
    <property type="match status" value="1"/>
</dbReference>
<feature type="region of interest" description="Disordered" evidence="2">
    <location>
        <begin position="168"/>
        <end position="198"/>
    </location>
</feature>
<evidence type="ECO:0000256" key="2">
    <source>
        <dbReference type="SAM" id="MobiDB-lite"/>
    </source>
</evidence>
<evidence type="ECO:0000313" key="5">
    <source>
        <dbReference type="EnsemblMetazoa" id="KAF7492937.1"/>
    </source>
</evidence>
<feature type="domain" description="C2H2-type" evidence="3">
    <location>
        <begin position="705"/>
        <end position="735"/>
    </location>
</feature>
<feature type="compositionally biased region" description="Acidic residues" evidence="2">
    <location>
        <begin position="761"/>
        <end position="770"/>
    </location>
</feature>
<dbReference type="PANTHER" id="PTHR21564">
    <property type="entry name" value="BRAKELESS PROTEIN"/>
    <property type="match status" value="1"/>
</dbReference>
<feature type="region of interest" description="Disordered" evidence="2">
    <location>
        <begin position="1165"/>
        <end position="1287"/>
    </location>
</feature>
<accession>A0A834RC39</accession>
<feature type="compositionally biased region" description="Low complexity" evidence="2">
    <location>
        <begin position="178"/>
        <end position="198"/>
    </location>
</feature>
<feature type="compositionally biased region" description="Basic residues" evidence="2">
    <location>
        <begin position="282"/>
        <end position="293"/>
    </location>
</feature>
<dbReference type="EnsemblMetazoa" id="SSS_5053s_mrna">
    <property type="protein sequence ID" value="KAF7492937.1"/>
    <property type="gene ID" value="SSS_5053"/>
</dbReference>
<keyword evidence="6" id="KW-1185">Reference proteome</keyword>